<gene>
    <name evidence="4" type="ORF">LODBEIA_P40460</name>
</gene>
<dbReference type="Proteomes" id="UP001497383">
    <property type="component" value="Chromosome 5"/>
</dbReference>
<protein>
    <recommendedName>
        <fullName evidence="3">NTF2 domain-containing protein</fullName>
    </recommendedName>
</protein>
<dbReference type="InterPro" id="IPR039539">
    <property type="entry name" value="Ras_GTPase_bind_prot"/>
</dbReference>
<evidence type="ECO:0000259" key="3">
    <source>
        <dbReference type="PROSITE" id="PS50177"/>
    </source>
</evidence>
<name>A0ABP0ZNX1_9ASCO</name>
<feature type="compositionally biased region" description="Low complexity" evidence="2">
    <location>
        <begin position="350"/>
        <end position="429"/>
    </location>
</feature>
<keyword evidence="5" id="KW-1185">Reference proteome</keyword>
<feature type="region of interest" description="Disordered" evidence="2">
    <location>
        <begin position="1"/>
        <end position="33"/>
    </location>
</feature>
<dbReference type="InterPro" id="IPR018222">
    <property type="entry name" value="Nuclear_transport_factor_2_euk"/>
</dbReference>
<evidence type="ECO:0000256" key="1">
    <source>
        <dbReference type="ARBA" id="ARBA00022884"/>
    </source>
</evidence>
<feature type="region of interest" description="Disordered" evidence="2">
    <location>
        <begin position="82"/>
        <end position="105"/>
    </location>
</feature>
<evidence type="ECO:0000313" key="5">
    <source>
        <dbReference type="Proteomes" id="UP001497383"/>
    </source>
</evidence>
<sequence length="530" mass="58000">MTTPAPPPPPKETVAQPQQQSPPVSKTATDKSQLAEERASNIGWFFIKSYYDFFVTKLDEIHKIYHENATVIHDAFPGLHPKVDDEAHNNNIDNNDDDNSESDGVPVSYKATGTEAIKQCFADHLSKLNKDGEKATNRIVITSACFQVSLEKNILIVVFGEWSKNDSPYKQFTQTFLLTPGKRSATYDVANDVLKFIEANGFKENSKVEEVEPKQEQPTEIKPEEKAAAVEAKPHSDSVELNGVKVEDKLEKEGEETEDATLNGGTKEKGETKPGPAVEVAKEPIPQDEKEEEVKPEANGKPEENEKPKEAPKEAKKPEEPKKPADPPKPMTWADLAQQAVPTASPKPKSASSSAATTTANNNNNNNNGNISGNTSINNNSSINNDTNTMTTAKPTTAAAATKKPAQQLTTASPATSSPTTATSSSTSTRPFSNGNTQTQPVSKFDKSEWNSIYIRGARDISDEALKEGIVKEFGPLKFYKKTDNIALCDFINKDDQKRALDAKEAVVDGIKIKIEKKFNKRRTNNSNAK</sequence>
<dbReference type="InterPro" id="IPR032710">
    <property type="entry name" value="NTF2-like_dom_sf"/>
</dbReference>
<feature type="domain" description="NTF2" evidence="3">
    <location>
        <begin position="42"/>
        <end position="196"/>
    </location>
</feature>
<feature type="compositionally biased region" description="Pro residues" evidence="2">
    <location>
        <begin position="1"/>
        <end position="11"/>
    </location>
</feature>
<evidence type="ECO:0000256" key="2">
    <source>
        <dbReference type="SAM" id="MobiDB-lite"/>
    </source>
</evidence>
<evidence type="ECO:0000313" key="4">
    <source>
        <dbReference type="EMBL" id="CAK9439946.1"/>
    </source>
</evidence>
<dbReference type="EMBL" id="OZ022409">
    <property type="protein sequence ID" value="CAK9439946.1"/>
    <property type="molecule type" value="Genomic_DNA"/>
</dbReference>
<dbReference type="RefSeq" id="XP_066830984.1">
    <property type="nucleotide sequence ID" value="XM_066974224.1"/>
</dbReference>
<dbReference type="PANTHER" id="PTHR10693">
    <property type="entry name" value="RAS GTPASE-ACTIVATING PROTEIN-BINDING PROTEIN"/>
    <property type="match status" value="1"/>
</dbReference>
<feature type="compositionally biased region" description="Basic and acidic residues" evidence="2">
    <location>
        <begin position="280"/>
        <end position="326"/>
    </location>
</feature>
<keyword evidence="1" id="KW-0694">RNA-binding</keyword>
<accession>A0ABP0ZNX1</accession>
<dbReference type="Pfam" id="PF02136">
    <property type="entry name" value="NTF2"/>
    <property type="match status" value="1"/>
</dbReference>
<proteinExistence type="predicted"/>
<organism evidence="4 5">
    <name type="scientific">Lodderomyces beijingensis</name>
    <dbReference type="NCBI Taxonomy" id="1775926"/>
    <lineage>
        <taxon>Eukaryota</taxon>
        <taxon>Fungi</taxon>
        <taxon>Dikarya</taxon>
        <taxon>Ascomycota</taxon>
        <taxon>Saccharomycotina</taxon>
        <taxon>Pichiomycetes</taxon>
        <taxon>Debaryomycetaceae</taxon>
        <taxon>Candida/Lodderomyces clade</taxon>
        <taxon>Lodderomyces</taxon>
    </lineage>
</organism>
<dbReference type="PANTHER" id="PTHR10693:SF20">
    <property type="entry name" value="AT27578P"/>
    <property type="match status" value="1"/>
</dbReference>
<feature type="compositionally biased region" description="Polar residues" evidence="2">
    <location>
        <begin position="430"/>
        <end position="442"/>
    </location>
</feature>
<dbReference type="PROSITE" id="PS50177">
    <property type="entry name" value="NTF2_DOMAIN"/>
    <property type="match status" value="1"/>
</dbReference>
<dbReference type="Gene3D" id="3.10.450.50">
    <property type="match status" value="1"/>
</dbReference>
<feature type="compositionally biased region" description="Basic and acidic residues" evidence="2">
    <location>
        <begin position="206"/>
        <end position="238"/>
    </location>
</feature>
<dbReference type="SUPFAM" id="SSF54427">
    <property type="entry name" value="NTF2-like"/>
    <property type="match status" value="1"/>
</dbReference>
<reference evidence="4 5" key="1">
    <citation type="submission" date="2024-03" db="EMBL/GenBank/DDBJ databases">
        <authorList>
            <person name="Brejova B."/>
        </authorList>
    </citation>
    <scope>NUCLEOTIDE SEQUENCE [LARGE SCALE GENOMIC DNA]</scope>
    <source>
        <strain evidence="4 5">CBS 14171</strain>
    </source>
</reference>
<feature type="region of interest" description="Disordered" evidence="2">
    <location>
        <begin position="206"/>
        <end position="444"/>
    </location>
</feature>
<dbReference type="InterPro" id="IPR002075">
    <property type="entry name" value="NTF2_dom"/>
</dbReference>
<dbReference type="GeneID" id="92209242"/>